<dbReference type="InterPro" id="IPR036047">
    <property type="entry name" value="F-box-like_dom_sf"/>
</dbReference>
<dbReference type="PROSITE" id="PS50181">
    <property type="entry name" value="FBOX"/>
    <property type="match status" value="1"/>
</dbReference>
<dbReference type="SUPFAM" id="SSF81383">
    <property type="entry name" value="F-box domain"/>
    <property type="match status" value="1"/>
</dbReference>
<evidence type="ECO:0000259" key="1">
    <source>
        <dbReference type="PROSITE" id="PS50181"/>
    </source>
</evidence>
<dbReference type="EMBL" id="JAEUBG010003944">
    <property type="protein sequence ID" value="KAH3682106.1"/>
    <property type="molecule type" value="Genomic_DNA"/>
</dbReference>
<reference evidence="2" key="1">
    <citation type="journal article" date="2021" name="Open Biol.">
        <title>Shared evolutionary footprints suggest mitochondrial oxidative damage underlies multiple complex I losses in fungi.</title>
        <authorList>
            <person name="Schikora-Tamarit M.A."/>
            <person name="Marcet-Houben M."/>
            <person name="Nosek J."/>
            <person name="Gabaldon T."/>
        </authorList>
    </citation>
    <scope>NUCLEOTIDE SEQUENCE</scope>
    <source>
        <strain evidence="2">CBS2887</strain>
    </source>
</reference>
<evidence type="ECO:0000313" key="2">
    <source>
        <dbReference type="EMBL" id="KAH3682106.1"/>
    </source>
</evidence>
<evidence type="ECO:0000313" key="3">
    <source>
        <dbReference type="Proteomes" id="UP000774326"/>
    </source>
</evidence>
<dbReference type="Proteomes" id="UP000774326">
    <property type="component" value="Unassembled WGS sequence"/>
</dbReference>
<accession>A0A9P8Q153</accession>
<organism evidence="2 3">
    <name type="scientific">Wickerhamomyces pijperi</name>
    <name type="common">Yeast</name>
    <name type="synonym">Pichia pijperi</name>
    <dbReference type="NCBI Taxonomy" id="599730"/>
    <lineage>
        <taxon>Eukaryota</taxon>
        <taxon>Fungi</taxon>
        <taxon>Dikarya</taxon>
        <taxon>Ascomycota</taxon>
        <taxon>Saccharomycotina</taxon>
        <taxon>Saccharomycetes</taxon>
        <taxon>Phaffomycetales</taxon>
        <taxon>Wickerhamomycetaceae</taxon>
        <taxon>Wickerhamomyces</taxon>
    </lineage>
</organism>
<reference evidence="2" key="2">
    <citation type="submission" date="2021-01" db="EMBL/GenBank/DDBJ databases">
        <authorList>
            <person name="Schikora-Tamarit M.A."/>
        </authorList>
    </citation>
    <scope>NUCLEOTIDE SEQUENCE</scope>
    <source>
        <strain evidence="2">CBS2887</strain>
    </source>
</reference>
<dbReference type="Pfam" id="PF12937">
    <property type="entry name" value="F-box-like"/>
    <property type="match status" value="1"/>
</dbReference>
<keyword evidence="3" id="KW-1185">Reference proteome</keyword>
<protein>
    <recommendedName>
        <fullName evidence="1">F-box domain-containing protein</fullName>
    </recommendedName>
</protein>
<dbReference type="Gene3D" id="1.20.1280.50">
    <property type="match status" value="1"/>
</dbReference>
<dbReference type="OrthoDB" id="2852960at2759"/>
<proteinExistence type="predicted"/>
<dbReference type="AlphaFoldDB" id="A0A9P8Q153"/>
<sequence>MRPYHLDDFEDTGQRLIGQLDHPPLTQPGPLNPFLDLLSPENAELVRRYGPSSRRFYYGIPIETDQEEYSEDLEIGLEPNTAAQTYSQKRKKKPPLSLNMLPIELQSEIFSHLTQPSLLVFSQVSKLHYRLSIPFLYNHLYLNDTHIAISPISPQLYHLARKWSWFQLDSSGTMADNQIEANVKLGLLLRSLTNNPKLGESIVELRMNWDLDVSLQVELLKVIRKDTKGALRAVENITEERMNLEGLTADGHVGPNGLISVDIPPPNLIQSYRMPPEQYFDNIRRYLQPNITESLRHLTLFLDPLIVMNTFFDSKAANLRPYFKLKLSSFKMHCRQDAYPAWVYDKSKWVYNKLTDIFDVDSLRELTVISWYDTWPSVDVFKFHEWSAFVNLEDITLIAVIFDDELVSKMVRSCRRLRRLKLDFGPKFVEPQSQLYSSVMDPVVHRHLEFLEWKCSISSGHVIDCDMSTFEIISCLRCPCSRCKFTFEHLIIGKLFGYNRKIRGEPSPFGIEDLLAPQFNGTSEEYALEKAEMLESGHAAAGISFLSQDGRDFFRSVNVFDHLLKGSLFPYSKAVDRYPGVRTGDDTVEDFIRSFNALNQTTPYFEEIEMEEFPSIVEYIIHSWKPDLSPYVKQFPKLRFIVLNDLAFYLTKGDRGQRIPMPVYFSEGYVSNF</sequence>
<dbReference type="InterPro" id="IPR001810">
    <property type="entry name" value="F-box_dom"/>
</dbReference>
<comment type="caution">
    <text evidence="2">The sequence shown here is derived from an EMBL/GenBank/DDBJ whole genome shotgun (WGS) entry which is preliminary data.</text>
</comment>
<name>A0A9P8Q153_WICPI</name>
<gene>
    <name evidence="2" type="ORF">WICPIJ_006909</name>
</gene>
<feature type="domain" description="F-box" evidence="1">
    <location>
        <begin position="95"/>
        <end position="144"/>
    </location>
</feature>